<gene>
    <name evidence="2" type="ORF">SAMN05216392_1250</name>
</gene>
<evidence type="ECO:0000256" key="1">
    <source>
        <dbReference type="SAM" id="Coils"/>
    </source>
</evidence>
<accession>A0A1H0ZHN2</accession>
<dbReference type="RefSeq" id="WP_142349919.1">
    <property type="nucleotide sequence ID" value="NZ_FNKE01000001.1"/>
</dbReference>
<dbReference type="Proteomes" id="UP000182870">
    <property type="component" value="Unassembled WGS sequence"/>
</dbReference>
<evidence type="ECO:0000313" key="3">
    <source>
        <dbReference type="Proteomes" id="UP000182870"/>
    </source>
</evidence>
<feature type="coiled-coil region" evidence="1">
    <location>
        <begin position="18"/>
        <end position="52"/>
    </location>
</feature>
<evidence type="ECO:0008006" key="4">
    <source>
        <dbReference type="Google" id="ProtNLM"/>
    </source>
</evidence>
<name>A0A1H0ZHN2_STREI</name>
<keyword evidence="1" id="KW-0175">Coiled coil</keyword>
<dbReference type="EMBL" id="FNKE01000001">
    <property type="protein sequence ID" value="SDQ26874.1"/>
    <property type="molecule type" value="Genomic_DNA"/>
</dbReference>
<reference evidence="2 3" key="1">
    <citation type="submission" date="2016-10" db="EMBL/GenBank/DDBJ databases">
        <authorList>
            <person name="de Groot N.N."/>
        </authorList>
    </citation>
    <scope>NUCLEOTIDE SEQUENCE [LARGE SCALE GENOMIC DNA]</scope>
    <source>
        <strain evidence="2 3">Sb05</strain>
    </source>
</reference>
<organism evidence="2 3">
    <name type="scientific">Streptococcus equinus</name>
    <name type="common">Streptococcus bovis</name>
    <dbReference type="NCBI Taxonomy" id="1335"/>
    <lineage>
        <taxon>Bacteria</taxon>
        <taxon>Bacillati</taxon>
        <taxon>Bacillota</taxon>
        <taxon>Bacilli</taxon>
        <taxon>Lactobacillales</taxon>
        <taxon>Streptococcaceae</taxon>
        <taxon>Streptococcus</taxon>
    </lineage>
</organism>
<dbReference type="OrthoDB" id="1863015at2"/>
<protein>
    <recommendedName>
        <fullName evidence="4">DNA repair protein</fullName>
    </recommendedName>
</protein>
<proteinExistence type="predicted"/>
<dbReference type="AlphaFoldDB" id="A0A1H0ZHN2"/>
<evidence type="ECO:0000313" key="2">
    <source>
        <dbReference type="EMBL" id="SDQ26874.1"/>
    </source>
</evidence>
<sequence>MSRSNFRRLKRIELYEIMLAQSKEIDRLRDELAKANEKLENQEIKLANAGSIAEASLSLTKVFEESQRAADLYLKNVKQMNGEAEYEKG</sequence>